<organism evidence="11 12">
    <name type="scientific">Obesumbacterium proteus ATCC 12841</name>
    <dbReference type="NCBI Taxonomy" id="1354268"/>
    <lineage>
        <taxon>Bacteria</taxon>
        <taxon>Pseudomonadati</taxon>
        <taxon>Pseudomonadota</taxon>
        <taxon>Gammaproteobacteria</taxon>
        <taxon>Enterobacterales</taxon>
        <taxon>Hafniaceae</taxon>
        <taxon>Obesumbacterium</taxon>
    </lineage>
</organism>
<evidence type="ECO:0000313" key="12">
    <source>
        <dbReference type="Proteomes" id="UP000078431"/>
    </source>
</evidence>
<gene>
    <name evidence="11" type="ORF">M993_01923</name>
</gene>
<dbReference type="CDD" id="cd07185">
    <property type="entry name" value="OmpA_C-like"/>
    <property type="match status" value="1"/>
</dbReference>
<keyword evidence="11" id="KW-0969">Cilium</keyword>
<dbReference type="PROSITE" id="PS51123">
    <property type="entry name" value="OMPA_2"/>
    <property type="match status" value="1"/>
</dbReference>
<dbReference type="RefSeq" id="WP_082790907.1">
    <property type="nucleotide sequence ID" value="NZ_LXEX01000028.1"/>
</dbReference>
<keyword evidence="6 7" id="KW-0472">Membrane</keyword>
<accession>A0AA91EEM5</accession>
<dbReference type="PANTHER" id="PTHR30329">
    <property type="entry name" value="STATOR ELEMENT OF FLAGELLAR MOTOR COMPLEX"/>
    <property type="match status" value="1"/>
</dbReference>
<keyword evidence="12" id="KW-1185">Reference proteome</keyword>
<feature type="domain" description="OmpA-like" evidence="10">
    <location>
        <begin position="146"/>
        <end position="266"/>
    </location>
</feature>
<evidence type="ECO:0000256" key="9">
    <source>
        <dbReference type="SAM" id="Phobius"/>
    </source>
</evidence>
<dbReference type="InterPro" id="IPR025713">
    <property type="entry name" value="MotB-like_N_dom"/>
</dbReference>
<protein>
    <submittedName>
        <fullName evidence="11">MotB family flagellar motor rotation protein</fullName>
    </submittedName>
</protein>
<evidence type="ECO:0000256" key="7">
    <source>
        <dbReference type="PROSITE-ProRule" id="PRU00473"/>
    </source>
</evidence>
<name>A0AA91EEM5_9GAMM</name>
<feature type="transmembrane region" description="Helical" evidence="9">
    <location>
        <begin position="27"/>
        <end position="47"/>
    </location>
</feature>
<dbReference type="GO" id="GO:0005886">
    <property type="term" value="C:plasma membrane"/>
    <property type="evidence" value="ECO:0007669"/>
    <property type="project" value="UniProtKB-SubCell"/>
</dbReference>
<keyword evidence="4 9" id="KW-0812">Transmembrane</keyword>
<dbReference type="Gene3D" id="3.30.1330.60">
    <property type="entry name" value="OmpA-like domain"/>
    <property type="match status" value="1"/>
</dbReference>
<keyword evidence="11" id="KW-0966">Cell projection</keyword>
<evidence type="ECO:0000256" key="4">
    <source>
        <dbReference type="ARBA" id="ARBA00022692"/>
    </source>
</evidence>
<reference evidence="11 12" key="1">
    <citation type="submission" date="2016-04" db="EMBL/GenBank/DDBJ databases">
        <title>ATOL: Assembling a taxonomically balanced genome-scale reconstruction of the evolutionary history of the Enterobacteriaceae.</title>
        <authorList>
            <person name="Plunkett G.III."/>
            <person name="Neeno-Eckwall E.C."/>
            <person name="Glasner J.D."/>
            <person name="Perna N.T."/>
        </authorList>
    </citation>
    <scope>NUCLEOTIDE SEQUENCE [LARGE SCALE GENOMIC DNA]</scope>
    <source>
        <strain evidence="11 12">ATCC 12841</strain>
    </source>
</reference>
<evidence type="ECO:0000259" key="10">
    <source>
        <dbReference type="PROSITE" id="PS51123"/>
    </source>
</evidence>
<feature type="region of interest" description="Disordered" evidence="8">
    <location>
        <begin position="269"/>
        <end position="291"/>
    </location>
</feature>
<dbReference type="InterPro" id="IPR036737">
    <property type="entry name" value="OmpA-like_sf"/>
</dbReference>
<evidence type="ECO:0000256" key="3">
    <source>
        <dbReference type="ARBA" id="ARBA00022475"/>
    </source>
</evidence>
<dbReference type="Proteomes" id="UP000078431">
    <property type="component" value="Unassembled WGS sequence"/>
</dbReference>
<keyword evidence="5 9" id="KW-1133">Transmembrane helix</keyword>
<dbReference type="NCBIfam" id="NF006548">
    <property type="entry name" value="PRK09041.1"/>
    <property type="match status" value="1"/>
</dbReference>
<dbReference type="EMBL" id="LXEX01000028">
    <property type="protein sequence ID" value="OAT59370.1"/>
    <property type="molecule type" value="Genomic_DNA"/>
</dbReference>
<comment type="subcellular location">
    <subcellularLocation>
        <location evidence="1">Cell membrane</location>
        <topology evidence="1">Single-pass membrane protein</topology>
    </subcellularLocation>
</comment>
<evidence type="ECO:0000313" key="11">
    <source>
        <dbReference type="EMBL" id="OAT59370.1"/>
    </source>
</evidence>
<dbReference type="Pfam" id="PF00691">
    <property type="entry name" value="OmpA"/>
    <property type="match status" value="1"/>
</dbReference>
<dbReference type="PANTHER" id="PTHR30329:SF18">
    <property type="entry name" value="MOTILITY PROTEIN B"/>
    <property type="match status" value="1"/>
</dbReference>
<evidence type="ECO:0000256" key="1">
    <source>
        <dbReference type="ARBA" id="ARBA00004162"/>
    </source>
</evidence>
<sequence length="321" mass="35819">MKNDKATIVVRRRKSHKHAHHGGSWKIAYADFMTAMMAFFLVMWLLASSSPLQRHQIAEYFQMPLKVALSQGNKESLSSSTIPGGGEDMMHQQGEVFKQVLNKIDRDKSTMNLKRAHDKLEDLIKNDPRLSDYKSNLRLSLTDDGLLIQILDSSDRPMFRVGGITLEPYMRGILQSLVPVLNELPNHISLTGHTDSLPYAGGGSGYSNWELSADRANASRRTMVAAGLSPEKFMRVTGTADIMVLENTQPDAPSNRRISILVLSQEKEKSIRHEYTSQSSSSTPPSYPQKEQIEAALQEKFPQEAEKALHAKPDVINSGES</sequence>
<proteinExistence type="inferred from homology"/>
<dbReference type="SUPFAM" id="SSF103088">
    <property type="entry name" value="OmpA-like"/>
    <property type="match status" value="1"/>
</dbReference>
<evidence type="ECO:0000256" key="6">
    <source>
        <dbReference type="ARBA" id="ARBA00023136"/>
    </source>
</evidence>
<evidence type="ECO:0000256" key="5">
    <source>
        <dbReference type="ARBA" id="ARBA00022989"/>
    </source>
</evidence>
<dbReference type="Pfam" id="PF13677">
    <property type="entry name" value="MotB_plug"/>
    <property type="match status" value="1"/>
</dbReference>
<evidence type="ECO:0000256" key="2">
    <source>
        <dbReference type="ARBA" id="ARBA00008914"/>
    </source>
</evidence>
<keyword evidence="11" id="KW-0282">Flagellum</keyword>
<comment type="caution">
    <text evidence="11">The sequence shown here is derived from an EMBL/GenBank/DDBJ whole genome shotgun (WGS) entry which is preliminary data.</text>
</comment>
<keyword evidence="3" id="KW-1003">Cell membrane</keyword>
<evidence type="ECO:0000256" key="8">
    <source>
        <dbReference type="SAM" id="MobiDB-lite"/>
    </source>
</evidence>
<dbReference type="InterPro" id="IPR050330">
    <property type="entry name" value="Bact_OuterMem_StrucFunc"/>
</dbReference>
<dbReference type="AlphaFoldDB" id="A0AA91EEM5"/>
<comment type="similarity">
    <text evidence="2">Belongs to the MotB family.</text>
</comment>
<dbReference type="InterPro" id="IPR006665">
    <property type="entry name" value="OmpA-like"/>
</dbReference>